<accession>A0AA37V672</accession>
<reference evidence="2" key="1">
    <citation type="submission" date="2022-08" db="EMBL/GenBank/DDBJ databases">
        <title>Draft genome sequencing of Roseisolibacter agri AW1220.</title>
        <authorList>
            <person name="Tobiishi Y."/>
            <person name="Tonouchi A."/>
        </authorList>
    </citation>
    <scope>NUCLEOTIDE SEQUENCE</scope>
    <source>
        <strain evidence="2">AW1220</strain>
    </source>
</reference>
<dbReference type="InterPro" id="IPR000801">
    <property type="entry name" value="Esterase-like"/>
</dbReference>
<organism evidence="2 3">
    <name type="scientific">Roseisolibacter agri</name>
    <dbReference type="NCBI Taxonomy" id="2014610"/>
    <lineage>
        <taxon>Bacteria</taxon>
        <taxon>Pseudomonadati</taxon>
        <taxon>Gemmatimonadota</taxon>
        <taxon>Gemmatimonadia</taxon>
        <taxon>Gemmatimonadales</taxon>
        <taxon>Gemmatimonadaceae</taxon>
        <taxon>Roseisolibacter</taxon>
    </lineage>
</organism>
<evidence type="ECO:0008006" key="4">
    <source>
        <dbReference type="Google" id="ProtNLM"/>
    </source>
</evidence>
<dbReference type="InterPro" id="IPR050583">
    <property type="entry name" value="Mycobacterial_A85_antigen"/>
</dbReference>
<protein>
    <recommendedName>
        <fullName evidence="4">Esterase</fullName>
    </recommendedName>
</protein>
<dbReference type="PANTHER" id="PTHR48098">
    <property type="entry name" value="ENTEROCHELIN ESTERASE-RELATED"/>
    <property type="match status" value="1"/>
</dbReference>
<feature type="signal peptide" evidence="1">
    <location>
        <begin position="1"/>
        <end position="17"/>
    </location>
</feature>
<dbReference type="EMBL" id="BRXS01000002">
    <property type="protein sequence ID" value="GLC24941.1"/>
    <property type="molecule type" value="Genomic_DNA"/>
</dbReference>
<proteinExistence type="predicted"/>
<name>A0AA37V672_9BACT</name>
<sequence>MRRSALLLLLLASVAGAQPTRFEVTVAPEAHRGPLTGRLVVLVSKVGEPEPRLQLSPVGPAIFGVDLEQLPAGRVAVVDTGAASHPMSLAALPPGDYYVQAVVNVYEQARRSDGHTIWVHLNDGTQEFFTVAKGNLHGDVQRVRLGDGGTVRLAVTKVIPATPRPADTEWVKRVSIQSRKLTAFWGRPIHIHATVLLPKGYAEHASVRYPTVFTLGHGVPFGFTTDSTRVRNLGRINPVTGVETGYDFYRAWSADSFPRVIAVSFEQQTPYFPDGYSVNSANNGPYGDAVIEEVIPELERRFRMIAKPYARQLEGASTGGWQTLALQLRNPDYFGGAWVLNPDPIDFRRWQQTDIYADTNAFVLPTGPFTSTERPFRRTTEGQPVWSARDLSRFEAVLGSRGRSGYQQEAWEAIYGPVGADGYPKPLWNRRTGTIDREVATYMREHGYDLREYAQRHWATLGPKLAGKLHFFTGEMDDFYLNLAVYRFEDFLKGTTSPRSDADFTWNRPMKGHSSHAWTWAEFVRLVAATVKRGAPAGEDARAWSY</sequence>
<dbReference type="RefSeq" id="WP_284349384.1">
    <property type="nucleotide sequence ID" value="NZ_BRXS01000002.1"/>
</dbReference>
<dbReference type="Pfam" id="PF00756">
    <property type="entry name" value="Esterase"/>
    <property type="match status" value="1"/>
</dbReference>
<keyword evidence="3" id="KW-1185">Reference proteome</keyword>
<evidence type="ECO:0000313" key="2">
    <source>
        <dbReference type="EMBL" id="GLC24941.1"/>
    </source>
</evidence>
<gene>
    <name evidence="2" type="ORF">rosag_14540</name>
</gene>
<comment type="caution">
    <text evidence="2">The sequence shown here is derived from an EMBL/GenBank/DDBJ whole genome shotgun (WGS) entry which is preliminary data.</text>
</comment>
<feature type="chain" id="PRO_5041286011" description="Esterase" evidence="1">
    <location>
        <begin position="18"/>
        <end position="546"/>
    </location>
</feature>
<evidence type="ECO:0000256" key="1">
    <source>
        <dbReference type="SAM" id="SignalP"/>
    </source>
</evidence>
<dbReference type="PANTHER" id="PTHR48098:SF3">
    <property type="entry name" value="IRON(III) ENTEROBACTIN ESTERASE"/>
    <property type="match status" value="1"/>
</dbReference>
<dbReference type="Gene3D" id="3.40.50.1820">
    <property type="entry name" value="alpha/beta hydrolase"/>
    <property type="match status" value="1"/>
</dbReference>
<dbReference type="InterPro" id="IPR029058">
    <property type="entry name" value="AB_hydrolase_fold"/>
</dbReference>
<evidence type="ECO:0000313" key="3">
    <source>
        <dbReference type="Proteomes" id="UP001161325"/>
    </source>
</evidence>
<keyword evidence="1" id="KW-0732">Signal</keyword>
<dbReference type="AlphaFoldDB" id="A0AA37V672"/>
<dbReference type="Proteomes" id="UP001161325">
    <property type="component" value="Unassembled WGS sequence"/>
</dbReference>
<dbReference type="SUPFAM" id="SSF53474">
    <property type="entry name" value="alpha/beta-Hydrolases"/>
    <property type="match status" value="1"/>
</dbReference>